<accession>A0A095A0A2</accession>
<gene>
    <name evidence="2" type="ORF">MS3_08614</name>
</gene>
<organism evidence="2">
    <name type="scientific">Schistosoma haematobium</name>
    <name type="common">Blood fluke</name>
    <dbReference type="NCBI Taxonomy" id="6185"/>
    <lineage>
        <taxon>Eukaryota</taxon>
        <taxon>Metazoa</taxon>
        <taxon>Spiralia</taxon>
        <taxon>Lophotrochozoa</taxon>
        <taxon>Platyhelminthes</taxon>
        <taxon>Trematoda</taxon>
        <taxon>Digenea</taxon>
        <taxon>Strigeidida</taxon>
        <taxon>Schistosomatoidea</taxon>
        <taxon>Schistosomatidae</taxon>
        <taxon>Schistosoma</taxon>
    </lineage>
</organism>
<dbReference type="EMBL" id="KL251384">
    <property type="protein sequence ID" value="KGB40152.1"/>
    <property type="molecule type" value="Genomic_DNA"/>
</dbReference>
<evidence type="ECO:0000256" key="1">
    <source>
        <dbReference type="SAM" id="MobiDB-lite"/>
    </source>
</evidence>
<protein>
    <submittedName>
        <fullName evidence="2">Uncharacterized protein</fullName>
    </submittedName>
</protein>
<feature type="compositionally biased region" description="Low complexity" evidence="1">
    <location>
        <begin position="58"/>
        <end position="68"/>
    </location>
</feature>
<proteinExistence type="predicted"/>
<sequence length="340" mass="38996">MSIMKDFELDKYSTALVSHRKSLIKSDYKTTTHCNNEKRLNYPFTDFEHWDKFSKTGNSSNNNNNNNNGDSKSLSHIKLPERHVFNASTASLIVHVPSLSYVSEDIDDDLSDHEISKLNLYLNNNKKHNRICPICNTIYIDLQQQFDDFHLKRFFSLSSMNVNMDGTTTTTNNNNYYYYCDNSSITIPRLWDILDIFSTNSSKNFCPFHKSLSLHYSTFSSITHNNNISSTLTNSLSLPCLSNFDEQLTMISTRSNENTILHSNNNNNVIYNRNINNTPSISIEYADNISITTNNSQEQIINNQLSGETKNSNNNNLIDCTVNVSSIQELEPNITWVDDR</sequence>
<evidence type="ECO:0000313" key="2">
    <source>
        <dbReference type="EMBL" id="KGB40152.1"/>
    </source>
</evidence>
<dbReference type="AlphaFoldDB" id="A0A095A0A2"/>
<reference evidence="2" key="1">
    <citation type="journal article" date="2012" name="Nat. Genet.">
        <title>Whole-genome sequence of Schistosoma haematobium.</title>
        <authorList>
            <person name="Young N.D."/>
            <person name="Jex A.R."/>
            <person name="Li B."/>
            <person name="Liu S."/>
            <person name="Yang L."/>
            <person name="Xiong Z."/>
            <person name="Li Y."/>
            <person name="Cantacessi C."/>
            <person name="Hall R.S."/>
            <person name="Xu X."/>
            <person name="Chen F."/>
            <person name="Wu X."/>
            <person name="Zerlotini A."/>
            <person name="Oliveira G."/>
            <person name="Hofmann A."/>
            <person name="Zhang G."/>
            <person name="Fang X."/>
            <person name="Kang Y."/>
            <person name="Campbell B.E."/>
            <person name="Loukas A."/>
            <person name="Ranganathan S."/>
            <person name="Rollinson D."/>
            <person name="Rinaldi G."/>
            <person name="Brindley P.J."/>
            <person name="Yang H."/>
            <person name="Wang J."/>
            <person name="Wang J."/>
            <person name="Gasser R.B."/>
        </authorList>
    </citation>
    <scope>NUCLEOTIDE SEQUENCE [LARGE SCALE GENOMIC DNA]</scope>
</reference>
<feature type="region of interest" description="Disordered" evidence="1">
    <location>
        <begin position="55"/>
        <end position="74"/>
    </location>
</feature>
<name>A0A095A0A2_SCHHA</name>